<accession>C0NXE0</accession>
<evidence type="ECO:0000256" key="1">
    <source>
        <dbReference type="SAM" id="MobiDB-lite"/>
    </source>
</evidence>
<dbReference type="RefSeq" id="XP_045284487.1">
    <property type="nucleotide sequence ID" value="XM_045435181.1"/>
</dbReference>
<reference evidence="2" key="1">
    <citation type="submission" date="2009-02" db="EMBL/GenBank/DDBJ databases">
        <title>The Genome Sequence of Ajellomyces capsulatus strain G186AR.</title>
        <authorList>
            <consortium name="The Broad Institute Genome Sequencing Platform"/>
            <person name="Champion M."/>
            <person name="Cuomo C."/>
            <person name="Ma L.-J."/>
            <person name="Henn M.R."/>
            <person name="Sil A."/>
            <person name="Goldman B."/>
            <person name="Young S.K."/>
            <person name="Kodira C.D."/>
            <person name="Zeng Q."/>
            <person name="Koehrsen M."/>
            <person name="Alvarado L."/>
            <person name="Berlin A."/>
            <person name="Borenstein D."/>
            <person name="Chen Z."/>
            <person name="Engels R."/>
            <person name="Freedman E."/>
            <person name="Gellesch M."/>
            <person name="Goldberg J."/>
            <person name="Griggs A."/>
            <person name="Gujja S."/>
            <person name="Heiman D."/>
            <person name="Hepburn T."/>
            <person name="Howarth C."/>
            <person name="Jen D."/>
            <person name="Larson L."/>
            <person name="Lewis B."/>
            <person name="Mehta T."/>
            <person name="Park D."/>
            <person name="Pearson M."/>
            <person name="Roberts A."/>
            <person name="Saif S."/>
            <person name="Shea T."/>
            <person name="Shenoy N."/>
            <person name="Sisk P."/>
            <person name="Stolte C."/>
            <person name="Sykes S."/>
            <person name="Walk T."/>
            <person name="White J."/>
            <person name="Yandava C."/>
            <person name="Klein B."/>
            <person name="McEwen J.G."/>
            <person name="Puccia R."/>
            <person name="Goldman G.H."/>
            <person name="Felipe M.S."/>
            <person name="Nino-Vega G."/>
            <person name="San-Blas G."/>
            <person name="Taylor J."/>
            <person name="Mendoza L."/>
            <person name="Galagan J."/>
            <person name="Nusbaum C."/>
            <person name="Birren B."/>
        </authorList>
    </citation>
    <scope>NUCLEOTIDE SEQUENCE</scope>
    <source>
        <strain evidence="2">G186AR</strain>
    </source>
</reference>
<gene>
    <name evidence="2" type="ORF">HCBG_08132</name>
</gene>
<dbReference type="Proteomes" id="UP000001631">
    <property type="component" value="Unassembled WGS sequence"/>
</dbReference>
<proteinExistence type="predicted"/>
<sequence>MEGGKAVKSNPKADPVIIRTQDSENLLPVPPSHIDPDWKRLPTPLSGGHIVKPKRYHERLIDFRYPQAQAKTETTNMASKLDWIDSMSPAEQRLEENPWIPHLIEESISVSEIRSCKVKVVWQPSSLGLRQANSEQKSIPTPSE</sequence>
<evidence type="ECO:0000313" key="2">
    <source>
        <dbReference type="EMBL" id="EEH04006.1"/>
    </source>
</evidence>
<evidence type="ECO:0000313" key="3">
    <source>
        <dbReference type="Proteomes" id="UP000001631"/>
    </source>
</evidence>
<dbReference type="HOGENOM" id="CLU_1795911_0_0_1"/>
<feature type="region of interest" description="Disordered" evidence="1">
    <location>
        <begin position="1"/>
        <end position="31"/>
    </location>
</feature>
<keyword evidence="3" id="KW-1185">Reference proteome</keyword>
<dbReference type="InParanoid" id="C0NXE0"/>
<organism evidence="2 3">
    <name type="scientific">Ajellomyces capsulatus (strain G186AR / H82 / ATCC MYA-2454 / RMSCC 2432)</name>
    <name type="common">Darling's disease fungus</name>
    <name type="synonym">Histoplasma capsulatum</name>
    <dbReference type="NCBI Taxonomy" id="447093"/>
    <lineage>
        <taxon>Eukaryota</taxon>
        <taxon>Fungi</taxon>
        <taxon>Dikarya</taxon>
        <taxon>Ascomycota</taxon>
        <taxon>Pezizomycotina</taxon>
        <taxon>Eurotiomycetes</taxon>
        <taxon>Eurotiomycetidae</taxon>
        <taxon>Onygenales</taxon>
        <taxon>Ajellomycetaceae</taxon>
        <taxon>Histoplasma</taxon>
    </lineage>
</organism>
<dbReference type="EMBL" id="GG663375">
    <property type="protein sequence ID" value="EEH04006.1"/>
    <property type="molecule type" value="Genomic_DNA"/>
</dbReference>
<dbReference type="GeneID" id="69041148"/>
<protein>
    <submittedName>
        <fullName evidence="2">Uncharacterized protein</fullName>
    </submittedName>
</protein>
<name>C0NXE0_AJECG</name>
<dbReference type="AlphaFoldDB" id="C0NXE0"/>